<name>A0AAD9Z8V1_9LECA</name>
<evidence type="ECO:0000313" key="1">
    <source>
        <dbReference type="EMBL" id="KAK3173584.1"/>
    </source>
</evidence>
<dbReference type="SUPFAM" id="SSF49777">
    <property type="entry name" value="PEBP-like"/>
    <property type="match status" value="1"/>
</dbReference>
<reference evidence="1" key="1">
    <citation type="submission" date="2022-11" db="EMBL/GenBank/DDBJ databases">
        <title>Chromosomal genome sequence assembly and mating type (MAT) locus characterization of the leprose asexual lichenized fungus Lepraria neglecta (Nyl.) Erichsen.</title>
        <authorList>
            <person name="Allen J.L."/>
            <person name="Pfeffer B."/>
        </authorList>
    </citation>
    <scope>NUCLEOTIDE SEQUENCE</scope>
    <source>
        <strain evidence="1">Allen 5258</strain>
    </source>
</reference>
<dbReference type="Proteomes" id="UP001276659">
    <property type="component" value="Unassembled WGS sequence"/>
</dbReference>
<dbReference type="AlphaFoldDB" id="A0AAD9Z8V1"/>
<gene>
    <name evidence="1" type="ORF">OEA41_006915</name>
</gene>
<keyword evidence="2" id="KW-1185">Reference proteome</keyword>
<organism evidence="1 2">
    <name type="scientific">Lepraria neglecta</name>
    <dbReference type="NCBI Taxonomy" id="209136"/>
    <lineage>
        <taxon>Eukaryota</taxon>
        <taxon>Fungi</taxon>
        <taxon>Dikarya</taxon>
        <taxon>Ascomycota</taxon>
        <taxon>Pezizomycotina</taxon>
        <taxon>Lecanoromycetes</taxon>
        <taxon>OSLEUM clade</taxon>
        <taxon>Lecanoromycetidae</taxon>
        <taxon>Lecanorales</taxon>
        <taxon>Lecanorineae</taxon>
        <taxon>Stereocaulaceae</taxon>
        <taxon>Lepraria</taxon>
    </lineage>
</organism>
<sequence>MAGSTTAVTASDVDLVQKDGDAKDINEKTVKARFKYVKNIQGVHYGGPKPLIGHGPHRYFDQLVVLKEPVDVGKLGGR</sequence>
<accession>A0AAD9Z8V1</accession>
<proteinExistence type="predicted"/>
<comment type="caution">
    <text evidence="1">The sequence shown here is derived from an EMBL/GenBank/DDBJ whole genome shotgun (WGS) entry which is preliminary data.</text>
</comment>
<dbReference type="EMBL" id="JASNWA010000007">
    <property type="protein sequence ID" value="KAK3173584.1"/>
    <property type="molecule type" value="Genomic_DNA"/>
</dbReference>
<dbReference type="Gene3D" id="3.90.280.10">
    <property type="entry name" value="PEBP-like"/>
    <property type="match status" value="1"/>
</dbReference>
<protein>
    <submittedName>
        <fullName evidence="1">Uncharacterized protein</fullName>
    </submittedName>
</protein>
<dbReference type="InterPro" id="IPR036610">
    <property type="entry name" value="PEBP-like_sf"/>
</dbReference>
<evidence type="ECO:0000313" key="2">
    <source>
        <dbReference type="Proteomes" id="UP001276659"/>
    </source>
</evidence>